<dbReference type="STRING" id="1238425.J07HQW2_00449"/>
<accession>U1NAZ0</accession>
<sequence length="54" mass="5854">MIAHFEVLFVGFSLAGPVSPGLGDSLEYERVVGVDSLLKKHAEWRTILIIAVDG</sequence>
<name>U1NAZ0_9EURY</name>
<reference evidence="1 2" key="1">
    <citation type="journal article" date="2013" name="PLoS ONE">
        <title>Assembly-driven community genomics of a hypersaline microbial ecosystem.</title>
        <authorList>
            <person name="Podell S."/>
            <person name="Ugalde J.A."/>
            <person name="Narasingarao P."/>
            <person name="Banfield J.F."/>
            <person name="Heidelberg K.B."/>
            <person name="Allen E.E."/>
        </authorList>
    </citation>
    <scope>NUCLEOTIDE SEQUENCE [LARGE SCALE GENOMIC DNA]</scope>
    <source>
        <strain evidence="2">J07HQW2</strain>
    </source>
</reference>
<dbReference type="AlphaFoldDB" id="U1NAZ0"/>
<protein>
    <submittedName>
        <fullName evidence="1">Uncharacterized protein</fullName>
    </submittedName>
</protein>
<gene>
    <name evidence="1" type="ORF">J07HQW2_00449</name>
</gene>
<proteinExistence type="predicted"/>
<organism evidence="1 2">
    <name type="scientific">Haloquadratum walsbyi J07HQW2</name>
    <dbReference type="NCBI Taxonomy" id="1238425"/>
    <lineage>
        <taxon>Archaea</taxon>
        <taxon>Methanobacteriati</taxon>
        <taxon>Methanobacteriota</taxon>
        <taxon>Stenosarchaea group</taxon>
        <taxon>Halobacteria</taxon>
        <taxon>Halobacteriales</taxon>
        <taxon>Haloferacaceae</taxon>
        <taxon>Haloquadratum</taxon>
    </lineage>
</organism>
<evidence type="ECO:0000313" key="1">
    <source>
        <dbReference type="EMBL" id="ERG94015.1"/>
    </source>
</evidence>
<evidence type="ECO:0000313" key="2">
    <source>
        <dbReference type="Proteomes" id="UP000030710"/>
    </source>
</evidence>
<dbReference type="Proteomes" id="UP000030710">
    <property type="component" value="Unassembled WGS sequence"/>
</dbReference>
<dbReference type="EMBL" id="KE356561">
    <property type="protein sequence ID" value="ERG94015.1"/>
    <property type="molecule type" value="Genomic_DNA"/>
</dbReference>
<dbReference type="HOGENOM" id="CLU_3038997_0_0_2"/>